<dbReference type="EMBL" id="GGEC01092620">
    <property type="protein sequence ID" value="MBX73104.1"/>
    <property type="molecule type" value="Transcribed_RNA"/>
</dbReference>
<organism evidence="1">
    <name type="scientific">Rhizophora mucronata</name>
    <name type="common">Asiatic mangrove</name>
    <dbReference type="NCBI Taxonomy" id="61149"/>
    <lineage>
        <taxon>Eukaryota</taxon>
        <taxon>Viridiplantae</taxon>
        <taxon>Streptophyta</taxon>
        <taxon>Embryophyta</taxon>
        <taxon>Tracheophyta</taxon>
        <taxon>Spermatophyta</taxon>
        <taxon>Magnoliopsida</taxon>
        <taxon>eudicotyledons</taxon>
        <taxon>Gunneridae</taxon>
        <taxon>Pentapetalae</taxon>
        <taxon>rosids</taxon>
        <taxon>fabids</taxon>
        <taxon>Malpighiales</taxon>
        <taxon>Rhizophoraceae</taxon>
        <taxon>Rhizophora</taxon>
    </lineage>
</organism>
<protein>
    <submittedName>
        <fullName evidence="1">Uncharacterized protein</fullName>
    </submittedName>
</protein>
<name>A0A2P2R1V6_RHIMU</name>
<dbReference type="AlphaFoldDB" id="A0A2P2R1V6"/>
<evidence type="ECO:0000313" key="1">
    <source>
        <dbReference type="EMBL" id="MBX73104.1"/>
    </source>
</evidence>
<accession>A0A2P2R1V6</accession>
<sequence>MLYRRMVRMKVLLLLLWLLLLLMMMIMGHLVWPLLVLLPNLIARA</sequence>
<reference evidence="1" key="1">
    <citation type="submission" date="2018-02" db="EMBL/GenBank/DDBJ databases">
        <title>Rhizophora mucronata_Transcriptome.</title>
        <authorList>
            <person name="Meera S.P."/>
            <person name="Sreeshan A."/>
            <person name="Augustine A."/>
        </authorList>
    </citation>
    <scope>NUCLEOTIDE SEQUENCE</scope>
    <source>
        <tissue evidence="1">Leaf</tissue>
    </source>
</reference>
<proteinExistence type="predicted"/>